<feature type="domain" description="Type VII secretion system protein EssD-like" evidence="2">
    <location>
        <begin position="4"/>
        <end position="101"/>
    </location>
</feature>
<keyword evidence="3" id="KW-0540">Nuclease</keyword>
<proteinExistence type="predicted"/>
<dbReference type="InterPro" id="IPR044927">
    <property type="entry name" value="Endonuclea_NS_2"/>
</dbReference>
<evidence type="ECO:0000259" key="2">
    <source>
        <dbReference type="Pfam" id="PF13930"/>
    </source>
</evidence>
<dbReference type="Pfam" id="PF13930">
    <property type="entry name" value="Endonuclea_NS_2"/>
    <property type="match status" value="1"/>
</dbReference>
<evidence type="ECO:0000313" key="4">
    <source>
        <dbReference type="Proteomes" id="UP001165565"/>
    </source>
</evidence>
<feature type="compositionally biased region" description="Basic and acidic residues" evidence="1">
    <location>
        <begin position="26"/>
        <end position="36"/>
    </location>
</feature>
<feature type="compositionally biased region" description="Basic and acidic residues" evidence="1">
    <location>
        <begin position="1"/>
        <end position="12"/>
    </location>
</feature>
<reference evidence="3" key="1">
    <citation type="submission" date="2022-06" db="EMBL/GenBank/DDBJ databases">
        <title>Sphingomonas sp. nov. isolated from rhizosphere soil of tomato.</title>
        <authorList>
            <person name="Dong H."/>
            <person name="Gao R."/>
        </authorList>
    </citation>
    <scope>NUCLEOTIDE SEQUENCE</scope>
    <source>
        <strain evidence="3">MMSM24</strain>
    </source>
</reference>
<sequence length="126" mass="14192">MREVSGEVDMAKKPSRSRSAQARAGGADRRPTDDGGHYVGARFNGPTDAFNHFAQDAKVNRGRYRAMEDQWARAKAEGKRGWFRIVPVYEGESQRPSLINAWFTINDREHSIQIPNESGKKSDAKQ</sequence>
<comment type="caution">
    <text evidence="3">The sequence shown here is derived from an EMBL/GenBank/DDBJ whole genome shotgun (WGS) entry which is preliminary data.</text>
</comment>
<evidence type="ECO:0000256" key="1">
    <source>
        <dbReference type="SAM" id="MobiDB-lite"/>
    </source>
</evidence>
<keyword evidence="3" id="KW-0255">Endonuclease</keyword>
<feature type="region of interest" description="Disordered" evidence="1">
    <location>
        <begin position="1"/>
        <end position="40"/>
    </location>
</feature>
<gene>
    <name evidence="3" type="ORF">NEE01_17615</name>
</gene>
<keyword evidence="3" id="KW-0378">Hydrolase</keyword>
<dbReference type="EMBL" id="JANFAV010000014">
    <property type="protein sequence ID" value="MCW6536599.1"/>
    <property type="molecule type" value="Genomic_DNA"/>
</dbReference>
<organism evidence="3 4">
    <name type="scientific">Sphingomonas lycopersici</name>
    <dbReference type="NCBI Taxonomy" id="2951807"/>
    <lineage>
        <taxon>Bacteria</taxon>
        <taxon>Pseudomonadati</taxon>
        <taxon>Pseudomonadota</taxon>
        <taxon>Alphaproteobacteria</taxon>
        <taxon>Sphingomonadales</taxon>
        <taxon>Sphingomonadaceae</taxon>
        <taxon>Sphingomonas</taxon>
    </lineage>
</organism>
<dbReference type="GO" id="GO:0004519">
    <property type="term" value="F:endonuclease activity"/>
    <property type="evidence" value="ECO:0007669"/>
    <property type="project" value="UniProtKB-KW"/>
</dbReference>
<name>A0AA42CRT0_9SPHN</name>
<dbReference type="AlphaFoldDB" id="A0AA42CRT0"/>
<protein>
    <submittedName>
        <fullName evidence="3">DNA/RNA non-specific endonuclease</fullName>
    </submittedName>
</protein>
<evidence type="ECO:0000313" key="3">
    <source>
        <dbReference type="EMBL" id="MCW6536599.1"/>
    </source>
</evidence>
<accession>A0AA42CRT0</accession>
<dbReference type="Proteomes" id="UP001165565">
    <property type="component" value="Unassembled WGS sequence"/>
</dbReference>
<keyword evidence="4" id="KW-1185">Reference proteome</keyword>